<dbReference type="InterPro" id="IPR011766">
    <property type="entry name" value="TPP_enzyme_TPP-bd"/>
</dbReference>
<comment type="similarity">
    <text evidence="1 3">Belongs to the TPP enzyme family.</text>
</comment>
<evidence type="ECO:0000256" key="3">
    <source>
        <dbReference type="RuleBase" id="RU362132"/>
    </source>
</evidence>
<dbReference type="EC" id="4.1.1.47" evidence="7"/>
<dbReference type="EMBL" id="JBIRRB010000001">
    <property type="protein sequence ID" value="MFI0909120.1"/>
    <property type="molecule type" value="Genomic_DNA"/>
</dbReference>
<feature type="domain" description="Thiamine pyrophosphate enzyme central" evidence="4">
    <location>
        <begin position="200"/>
        <end position="337"/>
    </location>
</feature>
<dbReference type="InterPro" id="IPR012000">
    <property type="entry name" value="Thiamin_PyroP_enz_cen_dom"/>
</dbReference>
<dbReference type="Gene3D" id="3.40.50.970">
    <property type="match status" value="2"/>
</dbReference>
<dbReference type="InterPro" id="IPR029035">
    <property type="entry name" value="DHS-like_NAD/FAD-binding_dom"/>
</dbReference>
<dbReference type="GO" id="GO:0009028">
    <property type="term" value="F:tartronate-semialdehyde synthase activity"/>
    <property type="evidence" value="ECO:0007669"/>
    <property type="project" value="UniProtKB-EC"/>
</dbReference>
<dbReference type="Gene3D" id="3.40.50.1220">
    <property type="entry name" value="TPP-binding domain"/>
    <property type="match status" value="1"/>
</dbReference>
<name>A0ABW7SV77_9ACTN</name>
<evidence type="ECO:0000259" key="4">
    <source>
        <dbReference type="Pfam" id="PF00205"/>
    </source>
</evidence>
<dbReference type="RefSeq" id="WP_397611832.1">
    <property type="nucleotide sequence ID" value="NZ_JBIRRB010000001.1"/>
</dbReference>
<dbReference type="Pfam" id="PF00205">
    <property type="entry name" value="TPP_enzyme_M"/>
    <property type="match status" value="1"/>
</dbReference>
<feature type="domain" description="Thiamine pyrophosphate enzyme N-terminal TPP-binding" evidence="6">
    <location>
        <begin position="15"/>
        <end position="127"/>
    </location>
</feature>
<dbReference type="Pfam" id="PF02775">
    <property type="entry name" value="TPP_enzyme_C"/>
    <property type="match status" value="1"/>
</dbReference>
<keyword evidence="7" id="KW-0456">Lyase</keyword>
<dbReference type="InterPro" id="IPR012001">
    <property type="entry name" value="Thiamin_PyroP_enz_TPP-bd_dom"/>
</dbReference>
<proteinExistence type="inferred from homology"/>
<dbReference type="Proteomes" id="UP001611162">
    <property type="component" value="Unassembled WGS sequence"/>
</dbReference>
<dbReference type="SUPFAM" id="SSF52518">
    <property type="entry name" value="Thiamin diphosphate-binding fold (THDP-binding)"/>
    <property type="match status" value="2"/>
</dbReference>
<comment type="caution">
    <text evidence="7">The sequence shown here is derived from an EMBL/GenBank/DDBJ whole genome shotgun (WGS) entry which is preliminary data.</text>
</comment>
<feature type="domain" description="Thiamine pyrophosphate enzyme TPP-binding" evidence="5">
    <location>
        <begin position="404"/>
        <end position="561"/>
    </location>
</feature>
<dbReference type="PANTHER" id="PTHR18968">
    <property type="entry name" value="THIAMINE PYROPHOSPHATE ENZYMES"/>
    <property type="match status" value="1"/>
</dbReference>
<dbReference type="CDD" id="cd07035">
    <property type="entry name" value="TPP_PYR_POX_like"/>
    <property type="match status" value="1"/>
</dbReference>
<accession>A0ABW7SV77</accession>
<dbReference type="NCBIfam" id="NF008431">
    <property type="entry name" value="PRK11269.1"/>
    <property type="match status" value="1"/>
</dbReference>
<dbReference type="InterPro" id="IPR045229">
    <property type="entry name" value="TPP_enz"/>
</dbReference>
<evidence type="ECO:0000313" key="7">
    <source>
        <dbReference type="EMBL" id="MFI0909120.1"/>
    </source>
</evidence>
<organism evidence="7 8">
    <name type="scientific">Streptomyces abikoensis</name>
    <dbReference type="NCBI Taxonomy" id="97398"/>
    <lineage>
        <taxon>Bacteria</taxon>
        <taxon>Bacillati</taxon>
        <taxon>Actinomycetota</taxon>
        <taxon>Actinomycetes</taxon>
        <taxon>Kitasatosporales</taxon>
        <taxon>Streptomycetaceae</taxon>
        <taxon>Streptomyces</taxon>
    </lineage>
</organism>
<evidence type="ECO:0000256" key="1">
    <source>
        <dbReference type="ARBA" id="ARBA00007812"/>
    </source>
</evidence>
<dbReference type="PANTHER" id="PTHR18968:SF14">
    <property type="entry name" value="GLYOXYLATE CARBOLIGASE"/>
    <property type="match status" value="1"/>
</dbReference>
<dbReference type="InterPro" id="IPR029061">
    <property type="entry name" value="THDP-binding"/>
</dbReference>
<reference evidence="7 8" key="1">
    <citation type="submission" date="2024-10" db="EMBL/GenBank/DDBJ databases">
        <title>The Natural Products Discovery Center: Release of the First 8490 Sequenced Strains for Exploring Actinobacteria Biosynthetic Diversity.</title>
        <authorList>
            <person name="Kalkreuter E."/>
            <person name="Kautsar S.A."/>
            <person name="Yang D."/>
            <person name="Bader C.D."/>
            <person name="Teijaro C.N."/>
            <person name="Fluegel L."/>
            <person name="Davis C.M."/>
            <person name="Simpson J.R."/>
            <person name="Lauterbach L."/>
            <person name="Steele A.D."/>
            <person name="Gui C."/>
            <person name="Meng S."/>
            <person name="Li G."/>
            <person name="Viehrig K."/>
            <person name="Ye F."/>
            <person name="Su P."/>
            <person name="Kiefer A.F."/>
            <person name="Nichols A."/>
            <person name="Cepeda A.J."/>
            <person name="Yan W."/>
            <person name="Fan B."/>
            <person name="Jiang Y."/>
            <person name="Adhikari A."/>
            <person name="Zheng C.-J."/>
            <person name="Schuster L."/>
            <person name="Cowan T.M."/>
            <person name="Smanski M.J."/>
            <person name="Chevrette M.G."/>
            <person name="De Carvalho L.P.S."/>
            <person name="Shen B."/>
        </authorList>
    </citation>
    <scope>NUCLEOTIDE SEQUENCE [LARGE SCALE GENOMIC DNA]</scope>
    <source>
        <strain evidence="7 8">NPDC020979</strain>
    </source>
</reference>
<evidence type="ECO:0000256" key="2">
    <source>
        <dbReference type="ARBA" id="ARBA00023052"/>
    </source>
</evidence>
<evidence type="ECO:0000259" key="5">
    <source>
        <dbReference type="Pfam" id="PF02775"/>
    </source>
</evidence>
<gene>
    <name evidence="7" type="primary">gcl</name>
    <name evidence="7" type="ORF">ACH4TF_01545</name>
</gene>
<evidence type="ECO:0000313" key="8">
    <source>
        <dbReference type="Proteomes" id="UP001611162"/>
    </source>
</evidence>
<keyword evidence="2 3" id="KW-0786">Thiamine pyrophosphate</keyword>
<sequence>MTTVPSRSMTTVPAMHAVVRILKDEGVDIVFGCPGAAILPLYKALETVGGIEHLIVRHEAGAAHMADGWARTNGRVGVALATSGPGGTNLVTGLYTAFADSIPMVCVTGQAVSTKLHQEAFQAVDIVGIVRPVTKWAVRITEAAQIPWVFREAFRIAREGRPGPVLIDIPVDIARREIRYDAATDTRLPVRVPVPHPPSVEAALDLLLAAERPLVLAGGGVILAGAADELRALVELLGVPFQVTLMGKGAVEDDHELHMGTTGIQTSQRYANASFLEADFVLAVGARFGDRHTGADLDVYRGGRTFVQVDVEPTQLGRVVAPDLGVVSDAKEFLAALLAAARRRKARTDTGDTGPWQPWRERCRLLKRALVRREDFDTVPVKAPRVYKEINEIFGEDTYFLTAIGLYQIWGGQHQKAHQPRHYQVCGQAGPLGWEVPAAIGAKKALEGMGRGATEVVGVVGDYGFQYTAEELAVAAQYGIPFVLIMLNNEYLGLIRQASIGYGMNYQVDVHYDETGTDNVKLMEAYGCSGRRVVEPADIRPAIEWARKEAVATSRPVLVEIMIEREANTPHGVNIDAVQEFEPVPQEDLLASPAPPLPLP</sequence>
<evidence type="ECO:0000259" key="6">
    <source>
        <dbReference type="Pfam" id="PF02776"/>
    </source>
</evidence>
<keyword evidence="8" id="KW-1185">Reference proteome</keyword>
<protein>
    <submittedName>
        <fullName evidence="7">Glyoxylate carboligase</fullName>
        <ecNumber evidence="7">4.1.1.47</ecNumber>
    </submittedName>
</protein>
<dbReference type="SUPFAM" id="SSF52467">
    <property type="entry name" value="DHS-like NAD/FAD-binding domain"/>
    <property type="match status" value="1"/>
</dbReference>
<dbReference type="Pfam" id="PF02776">
    <property type="entry name" value="TPP_enzyme_N"/>
    <property type="match status" value="1"/>
</dbReference>